<evidence type="ECO:0000313" key="3">
    <source>
        <dbReference type="Proteomes" id="UP000006250"/>
    </source>
</evidence>
<dbReference type="Gene3D" id="3.90.550.10">
    <property type="entry name" value="Spore Coat Polysaccharide Biosynthesis Protein SpsA, Chain A"/>
    <property type="match status" value="1"/>
</dbReference>
<dbReference type="InterPro" id="IPR050486">
    <property type="entry name" value="Mannose-1P_guanyltransferase"/>
</dbReference>
<name>E1JY77_SOLFR</name>
<dbReference type="Pfam" id="PF00483">
    <property type="entry name" value="NTP_transferase"/>
    <property type="match status" value="1"/>
</dbReference>
<evidence type="ECO:0000313" key="2">
    <source>
        <dbReference type="EMBL" id="EFL50651.1"/>
    </source>
</evidence>
<dbReference type="eggNOG" id="COG1208">
    <property type="taxonomic scope" value="Bacteria"/>
</dbReference>
<dbReference type="SUPFAM" id="SSF53448">
    <property type="entry name" value="Nucleotide-diphospho-sugar transferases"/>
    <property type="match status" value="1"/>
</dbReference>
<evidence type="ECO:0000259" key="1">
    <source>
        <dbReference type="Pfam" id="PF00483"/>
    </source>
</evidence>
<dbReference type="CDD" id="cd04181">
    <property type="entry name" value="NTP_transferase"/>
    <property type="match status" value="1"/>
</dbReference>
<organism evidence="2 3">
    <name type="scientific">Solidesulfovibrio fructosivorans JJ]</name>
    <dbReference type="NCBI Taxonomy" id="596151"/>
    <lineage>
        <taxon>Bacteria</taxon>
        <taxon>Pseudomonadati</taxon>
        <taxon>Thermodesulfobacteriota</taxon>
        <taxon>Desulfovibrionia</taxon>
        <taxon>Desulfovibrionales</taxon>
        <taxon>Desulfovibrionaceae</taxon>
        <taxon>Solidesulfovibrio</taxon>
    </lineage>
</organism>
<feature type="domain" description="Nucleotidyl transferase" evidence="1">
    <location>
        <begin position="5"/>
        <end position="232"/>
    </location>
</feature>
<dbReference type="RefSeq" id="WP_005994496.1">
    <property type="nucleotide sequence ID" value="NZ_AECZ01000017.1"/>
</dbReference>
<reference evidence="2 3" key="1">
    <citation type="submission" date="2010-08" db="EMBL/GenBank/DDBJ databases">
        <title>The draft genome of Desulfovibrio fructosovorans JJ.</title>
        <authorList>
            <consortium name="US DOE Joint Genome Institute (JGI-PGF)"/>
            <person name="Lucas S."/>
            <person name="Copeland A."/>
            <person name="Lapidus A."/>
            <person name="Cheng J.-F."/>
            <person name="Bruce D."/>
            <person name="Goodwin L."/>
            <person name="Pitluck S."/>
            <person name="Land M.L."/>
            <person name="Hauser L."/>
            <person name="Chang Y.-J."/>
            <person name="Jeffries C."/>
            <person name="Wall J.D."/>
            <person name="Stahl D.A."/>
            <person name="Arkin A.P."/>
            <person name="Dehal P."/>
            <person name="Stolyar S.M."/>
            <person name="Hazen T.C."/>
            <person name="Woyke T.J."/>
        </authorList>
    </citation>
    <scope>NUCLEOTIDE SEQUENCE [LARGE SCALE GENOMIC DNA]</scope>
    <source>
        <strain evidence="2 3">JJ</strain>
    </source>
</reference>
<keyword evidence="2" id="KW-0808">Transferase</keyword>
<accession>E1JY77</accession>
<dbReference type="GO" id="GO:0016740">
    <property type="term" value="F:transferase activity"/>
    <property type="evidence" value="ECO:0007669"/>
    <property type="project" value="UniProtKB-KW"/>
</dbReference>
<gene>
    <name evidence="2" type="ORF">DesfrDRAFT_2592</name>
</gene>
<keyword evidence="3" id="KW-1185">Reference proteome</keyword>
<proteinExistence type="predicted"/>
<protein>
    <submittedName>
        <fullName evidence="2">Nucleotidyl transferase</fullName>
    </submittedName>
</protein>
<dbReference type="InterPro" id="IPR029044">
    <property type="entry name" value="Nucleotide-diphossugar_trans"/>
</dbReference>
<dbReference type="InterPro" id="IPR005835">
    <property type="entry name" value="NTP_transferase_dom"/>
</dbReference>
<comment type="caution">
    <text evidence="2">The sequence shown here is derived from an EMBL/GenBank/DDBJ whole genome shotgun (WGS) entry which is preliminary data.</text>
</comment>
<dbReference type="Proteomes" id="UP000006250">
    <property type="component" value="Unassembled WGS sequence"/>
</dbReference>
<dbReference type="EMBL" id="AECZ01000017">
    <property type="protein sequence ID" value="EFL50651.1"/>
    <property type="molecule type" value="Genomic_DNA"/>
</dbReference>
<dbReference type="AlphaFoldDB" id="E1JY77"/>
<sequence>MITRALILSAGLGTRLRPLTDVMPKPMVPLAGKPLLEHLVRLCTRYGVRDIAMNLHYLPHVVTDHFGDGAAFGVRLLYGLEAELLGTAGAVNSFREFFSEPFFVIYGDVLFEVDLAAVATAHAQSGATATVGLYRVDNPTQCGLVDRDETGRILRFVEKPPVAFTDLANAGLYVMSPKVLDYIPESGFCDFGHDVFPAMLAAGEPLYGHVLDGYVMDIGSPQKYERAKRHLADAGPGDGTGAETRS</sequence>
<dbReference type="STRING" id="596151.DesfrDRAFT_2592"/>
<dbReference type="PANTHER" id="PTHR22572">
    <property type="entry name" value="SUGAR-1-PHOSPHATE GUANYL TRANSFERASE"/>
    <property type="match status" value="1"/>
</dbReference>